<dbReference type="EMBL" id="AQPW01000022">
    <property type="protein sequence ID" value="EON31601.1"/>
    <property type="molecule type" value="Genomic_DNA"/>
</dbReference>
<dbReference type="Proteomes" id="UP000013569">
    <property type="component" value="Unassembled WGS sequence"/>
</dbReference>
<dbReference type="PATRIC" id="fig|1316928.3.peg.3334"/>
<evidence type="ECO:0000313" key="1">
    <source>
        <dbReference type="EMBL" id="EON31601.1"/>
    </source>
</evidence>
<proteinExistence type="predicted"/>
<dbReference type="AlphaFoldDB" id="R7Y6E8"/>
<gene>
    <name evidence="1" type="ORF">GTC6_16515</name>
</gene>
<sequence length="163" mass="17198">MLLPTGPTAESFAMRRALTCVLCLLLLAGCARQPGGVTAELSHSSGDVVSAVASGEEGLRSWAEGRAPRRYVRVLFDDLIEQSLSAYGAVVNLDIDDVADEPMRAGAEDAMAEATRVLVAARSVTLLERADPRVSDSLGALTEVGERLQRFVDDPRSAAGARG</sequence>
<organism evidence="1 2">
    <name type="scientific">Gordonia terrae C-6</name>
    <dbReference type="NCBI Taxonomy" id="1316928"/>
    <lineage>
        <taxon>Bacteria</taxon>
        <taxon>Bacillati</taxon>
        <taxon>Actinomycetota</taxon>
        <taxon>Actinomycetes</taxon>
        <taxon>Mycobacteriales</taxon>
        <taxon>Gordoniaceae</taxon>
        <taxon>Gordonia</taxon>
    </lineage>
</organism>
<accession>R7Y6E8</accession>
<reference evidence="1 2" key="1">
    <citation type="journal article" date="2013" name="Genome Announc.">
        <title>Draft Genome Sequence of a Benzothiophene-Desulfurizing Bacterium, Gordona terrae Strain C-6.</title>
        <authorList>
            <person name="Wang W."/>
            <person name="Ma T."/>
            <person name="Ren Y."/>
            <person name="Li G."/>
        </authorList>
    </citation>
    <scope>NUCLEOTIDE SEQUENCE [LARGE SCALE GENOMIC DNA]</scope>
    <source>
        <strain evidence="1 2">C-6</strain>
    </source>
</reference>
<protein>
    <submittedName>
        <fullName evidence="1">Uncharacterized protein</fullName>
    </submittedName>
</protein>
<dbReference type="RefSeq" id="WP_010843705.1">
    <property type="nucleotide sequence ID" value="NZ_AQPW01000022.1"/>
</dbReference>
<name>R7Y6E8_9ACTN</name>
<evidence type="ECO:0000313" key="2">
    <source>
        <dbReference type="Proteomes" id="UP000013569"/>
    </source>
</evidence>
<comment type="caution">
    <text evidence="1">The sequence shown here is derived from an EMBL/GenBank/DDBJ whole genome shotgun (WGS) entry which is preliminary data.</text>
</comment>
<dbReference type="OrthoDB" id="4381873at2"/>